<dbReference type="RefSeq" id="WP_107582477.1">
    <property type="nucleotide sequence ID" value="NZ_JAERMS010000002.1"/>
</dbReference>
<reference evidence="10 11" key="1">
    <citation type="submission" date="2021-01" db="EMBL/GenBank/DDBJ databases">
        <title>Prevotella A2931 sp. nov.</title>
        <authorList>
            <person name="Buhl M."/>
            <person name="Oberhettinger P."/>
        </authorList>
    </citation>
    <scope>NUCLEOTIDE SEQUENCE [LARGE SCALE GENOMIC DNA]</scope>
    <source>
        <strain evidence="10 11">A2931</strain>
    </source>
</reference>
<proteinExistence type="inferred from homology"/>
<evidence type="ECO:0000256" key="6">
    <source>
        <dbReference type="ARBA" id="ARBA00023136"/>
    </source>
</evidence>
<name>A0ABS3M2T1_9BACT</name>
<feature type="transmembrane region" description="Helical" evidence="7">
    <location>
        <begin position="328"/>
        <end position="353"/>
    </location>
</feature>
<comment type="caution">
    <text evidence="10">The sequence shown here is derived from an EMBL/GenBank/DDBJ whole genome shotgun (WGS) entry which is preliminary data.</text>
</comment>
<gene>
    <name evidence="10" type="ORF">JHU38_01350</name>
</gene>
<sequence length="416" mass="46652">MNFPLFIAKRLFKEQSDRKKVSRPAIRIAMAGVAIGLAVMIVSVCVVLGFKHSIRNKVIGFGSQIQVADFMTLQTSESYPIQMGDSMMRLLKKVPGVRHVQRFAMKQGILKTESDFLGVVFKGVSEEYDTTFIHHNLVSGSLPKFSASKSSNQLLISKIMADKLMLKTGQKIFAYFIDMNAGIKMRRFTISGIYETNLAQYDQSICFTDLYTAVKLNGWESDQASGAELMVNDFDQIDLSEDYIVKHVNRTVDKYGETYSSKTIQELSPQIFSWLDLLDLNVWIIMALMIAVAGVTMISGLLIIILERTAMIGVLKALGSSNRIIRHTFLWFAFFIIGKGLMIGNLIGFGLVLTQKVFGIIKLDPSIYYINVVPVEINVTLLVLLNIATLLISVFVLIVPSYLISHIHPSKSMRYE</sequence>
<keyword evidence="5 7" id="KW-1133">Transmembrane helix</keyword>
<dbReference type="InterPro" id="IPR051447">
    <property type="entry name" value="Lipoprotein-release_system"/>
</dbReference>
<dbReference type="InterPro" id="IPR025857">
    <property type="entry name" value="MacB_PCD"/>
</dbReference>
<dbReference type="EMBL" id="JAERMS010000002">
    <property type="protein sequence ID" value="MBO1362440.1"/>
    <property type="molecule type" value="Genomic_DNA"/>
</dbReference>
<keyword evidence="3" id="KW-1003">Cell membrane</keyword>
<evidence type="ECO:0000256" key="4">
    <source>
        <dbReference type="ARBA" id="ARBA00022692"/>
    </source>
</evidence>
<evidence type="ECO:0000259" key="9">
    <source>
        <dbReference type="Pfam" id="PF12704"/>
    </source>
</evidence>
<keyword evidence="4 7" id="KW-0812">Transmembrane</keyword>
<evidence type="ECO:0000313" key="10">
    <source>
        <dbReference type="EMBL" id="MBO1362440.1"/>
    </source>
</evidence>
<dbReference type="PANTHER" id="PTHR30489:SF0">
    <property type="entry name" value="LIPOPROTEIN-RELEASING SYSTEM TRANSMEMBRANE PROTEIN LOLE"/>
    <property type="match status" value="1"/>
</dbReference>
<feature type="domain" description="MacB-like periplasmic core" evidence="9">
    <location>
        <begin position="28"/>
        <end position="209"/>
    </location>
</feature>
<accession>A0ABS3M2T1</accession>
<dbReference type="PANTHER" id="PTHR30489">
    <property type="entry name" value="LIPOPROTEIN-RELEASING SYSTEM TRANSMEMBRANE PROTEIN LOLE"/>
    <property type="match status" value="1"/>
</dbReference>
<evidence type="ECO:0000256" key="1">
    <source>
        <dbReference type="ARBA" id="ARBA00004651"/>
    </source>
</evidence>
<feature type="transmembrane region" description="Helical" evidence="7">
    <location>
        <begin position="381"/>
        <end position="404"/>
    </location>
</feature>
<feature type="domain" description="ABC3 transporter permease C-terminal" evidence="8">
    <location>
        <begin position="283"/>
        <end position="409"/>
    </location>
</feature>
<evidence type="ECO:0000256" key="5">
    <source>
        <dbReference type="ARBA" id="ARBA00022989"/>
    </source>
</evidence>
<keyword evidence="6 7" id="KW-0472">Membrane</keyword>
<comment type="similarity">
    <text evidence="2">Belongs to the ABC-4 integral membrane protein family. LolC/E subfamily.</text>
</comment>
<keyword evidence="11" id="KW-1185">Reference proteome</keyword>
<evidence type="ECO:0000256" key="7">
    <source>
        <dbReference type="SAM" id="Phobius"/>
    </source>
</evidence>
<evidence type="ECO:0000256" key="2">
    <source>
        <dbReference type="ARBA" id="ARBA00005236"/>
    </source>
</evidence>
<feature type="transmembrane region" description="Helical" evidence="7">
    <location>
        <begin position="282"/>
        <end position="307"/>
    </location>
</feature>
<evidence type="ECO:0000259" key="8">
    <source>
        <dbReference type="Pfam" id="PF02687"/>
    </source>
</evidence>
<comment type="subcellular location">
    <subcellularLocation>
        <location evidence="1">Cell membrane</location>
        <topology evidence="1">Multi-pass membrane protein</topology>
    </subcellularLocation>
</comment>
<feature type="transmembrane region" description="Helical" evidence="7">
    <location>
        <begin position="28"/>
        <end position="50"/>
    </location>
</feature>
<evidence type="ECO:0000313" key="11">
    <source>
        <dbReference type="Proteomes" id="UP000664265"/>
    </source>
</evidence>
<dbReference type="InterPro" id="IPR003838">
    <property type="entry name" value="ABC3_permease_C"/>
</dbReference>
<dbReference type="Pfam" id="PF12704">
    <property type="entry name" value="MacB_PCD"/>
    <property type="match status" value="1"/>
</dbReference>
<evidence type="ECO:0000256" key="3">
    <source>
        <dbReference type="ARBA" id="ARBA00022475"/>
    </source>
</evidence>
<organism evidence="10 11">
    <name type="scientific">Prevotella illustrans</name>
    <dbReference type="NCBI Taxonomy" id="2800387"/>
    <lineage>
        <taxon>Bacteria</taxon>
        <taxon>Pseudomonadati</taxon>
        <taxon>Bacteroidota</taxon>
        <taxon>Bacteroidia</taxon>
        <taxon>Bacteroidales</taxon>
        <taxon>Prevotellaceae</taxon>
        <taxon>Prevotella</taxon>
    </lineage>
</organism>
<dbReference type="Proteomes" id="UP000664265">
    <property type="component" value="Unassembled WGS sequence"/>
</dbReference>
<dbReference type="Pfam" id="PF02687">
    <property type="entry name" value="FtsX"/>
    <property type="match status" value="1"/>
</dbReference>
<protein>
    <submittedName>
        <fullName evidence="10">ABC transporter permease</fullName>
    </submittedName>
</protein>